<dbReference type="Proteomes" id="UP001448858">
    <property type="component" value="Chromosome"/>
</dbReference>
<dbReference type="Pfam" id="PF14028">
    <property type="entry name" value="Lant_dehydr_C"/>
    <property type="match status" value="1"/>
</dbReference>
<evidence type="ECO:0000313" key="2">
    <source>
        <dbReference type="EMBL" id="WZP15680.1"/>
    </source>
</evidence>
<sequence length="318" mass="35615">MSQLAAANPTKPLTTGTEWWSLTIQPAEKDVCDGVIGDVVTPLAAQARSWGAQRWFHTRCMDPLHPFIQVRILGSPRVLDRLESLMRALVDQAVPHLGELQTSEYREEPIPSRWDYGPVSARAESDLAKYGGADGLALAEEVFELSSDLAAWATSRFPKVNSRSSLAALLLFDASYAMMRGPRSPVWADRRAISWDYYWDSHLRSCTAASGPQAAHMRNALTSQLAPRILPAHRLMAATASEPAVDNWRKRWSRAIDTYLYRADKVRASRSAQQLTVYQSRLMLNRLGISVRDEAGLGLYARSWSKEREADFLKMAPQ</sequence>
<dbReference type="EMBL" id="CP151657">
    <property type="protein sequence ID" value="WZP15680.1"/>
    <property type="molecule type" value="Genomic_DNA"/>
</dbReference>
<reference evidence="2 3" key="1">
    <citation type="submission" date="2024-04" db="EMBL/GenBank/DDBJ databases">
        <title>Arthrobacter sp. from Plains bison fecal sample.</title>
        <authorList>
            <person name="Ruzzini A."/>
        </authorList>
    </citation>
    <scope>NUCLEOTIDE SEQUENCE [LARGE SCALE GENOMIC DNA]</scope>
    <source>
        <strain evidence="2 3">EINP1</strain>
    </source>
</reference>
<proteinExistence type="predicted"/>
<dbReference type="RefSeq" id="WP_342023333.1">
    <property type="nucleotide sequence ID" value="NZ_CP151657.1"/>
</dbReference>
<accession>A0ABZ2ZWX1</accession>
<gene>
    <name evidence="2" type="ORF">AAE021_16250</name>
</gene>
<feature type="domain" description="Thiopeptide-type bacteriocin biosynthesis" evidence="1">
    <location>
        <begin position="19"/>
        <end position="295"/>
    </location>
</feature>
<keyword evidence="3" id="KW-1185">Reference proteome</keyword>
<name>A0ABZ2ZWX1_9MICC</name>
<evidence type="ECO:0000259" key="1">
    <source>
        <dbReference type="Pfam" id="PF14028"/>
    </source>
</evidence>
<protein>
    <submittedName>
        <fullName evidence="2">Lantibiotic dehydratase C-terminal domain-containing protein</fullName>
    </submittedName>
</protein>
<evidence type="ECO:0000313" key="3">
    <source>
        <dbReference type="Proteomes" id="UP001448858"/>
    </source>
</evidence>
<dbReference type="InterPro" id="IPR023809">
    <property type="entry name" value="Thiopep_bacteriocin_synth_dom"/>
</dbReference>
<organism evidence="2 3">
    <name type="scientific">Arthrobacter citreus</name>
    <dbReference type="NCBI Taxonomy" id="1670"/>
    <lineage>
        <taxon>Bacteria</taxon>
        <taxon>Bacillati</taxon>
        <taxon>Actinomycetota</taxon>
        <taxon>Actinomycetes</taxon>
        <taxon>Micrococcales</taxon>
        <taxon>Micrococcaceae</taxon>
        <taxon>Arthrobacter</taxon>
    </lineage>
</organism>